<dbReference type="GO" id="GO:0000932">
    <property type="term" value="C:P-body"/>
    <property type="evidence" value="ECO:0000318"/>
    <property type="project" value="GO_Central"/>
</dbReference>
<dbReference type="InterPro" id="IPR025762">
    <property type="entry name" value="DFDF"/>
</dbReference>
<accession>A0A1U8BFD0</accession>
<organism evidence="14 15">
    <name type="scientific">Nelumbo nucifera</name>
    <name type="common">Sacred lotus</name>
    <dbReference type="NCBI Taxonomy" id="4432"/>
    <lineage>
        <taxon>Eukaryota</taxon>
        <taxon>Viridiplantae</taxon>
        <taxon>Streptophyta</taxon>
        <taxon>Embryophyta</taxon>
        <taxon>Tracheophyta</taxon>
        <taxon>Spermatophyta</taxon>
        <taxon>Magnoliopsida</taxon>
        <taxon>Proteales</taxon>
        <taxon>Nelumbonaceae</taxon>
        <taxon>Nelumbo</taxon>
    </lineage>
</organism>
<dbReference type="PROSITE" id="PS51512">
    <property type="entry name" value="DFDF"/>
    <property type="match status" value="1"/>
</dbReference>
<dbReference type="Pfam" id="PF12701">
    <property type="entry name" value="LSM14"/>
    <property type="match status" value="1"/>
</dbReference>
<dbReference type="AlphaFoldDB" id="A0A1U8BFD0"/>
<feature type="domain" description="DFDF" evidence="10">
    <location>
        <begin position="392"/>
        <end position="428"/>
    </location>
</feature>
<dbReference type="RefSeq" id="XP_010275155.1">
    <property type="nucleotide sequence ID" value="XM_010276853.2"/>
</dbReference>
<dbReference type="InterPro" id="IPR047575">
    <property type="entry name" value="Sm"/>
</dbReference>
<dbReference type="PROSITE" id="PS51513">
    <property type="entry name" value="FFD"/>
    <property type="match status" value="1"/>
</dbReference>
<dbReference type="PANTHER" id="PTHR13586">
    <property type="entry name" value="SCD6 PROTEIN-RELATED"/>
    <property type="match status" value="1"/>
</dbReference>
<dbReference type="InterPro" id="IPR025609">
    <property type="entry name" value="Lsm14-like_N"/>
</dbReference>
<dbReference type="PROSITE" id="PS51536">
    <property type="entry name" value="TFG"/>
    <property type="match status" value="1"/>
</dbReference>
<dbReference type="STRING" id="4432.A0A1U8BFD0"/>
<name>A0A1U8BFD0_NELNU</name>
<dbReference type="PROSITE" id="PS52002">
    <property type="entry name" value="SM"/>
    <property type="match status" value="1"/>
</dbReference>
<dbReference type="Proteomes" id="UP000189703">
    <property type="component" value="Unplaced"/>
</dbReference>
<dbReference type="GO" id="GO:0003729">
    <property type="term" value="F:mRNA binding"/>
    <property type="evidence" value="ECO:0000318"/>
    <property type="project" value="GO_Central"/>
</dbReference>
<evidence type="ECO:0000256" key="5">
    <source>
        <dbReference type="ARBA" id="ARBA00022664"/>
    </source>
</evidence>
<dbReference type="CDD" id="cd01736">
    <property type="entry name" value="LSm14_N"/>
    <property type="match status" value="1"/>
</dbReference>
<evidence type="ECO:0000256" key="6">
    <source>
        <dbReference type="ARBA" id="ARBA00059323"/>
    </source>
</evidence>
<feature type="compositionally biased region" description="Polar residues" evidence="9">
    <location>
        <begin position="123"/>
        <end position="134"/>
    </location>
</feature>
<sequence>MAEQGTSADSYIGSLISLTSKYEIRYEGVLYSINTEESTIGLQNVRSYGTEGRKKDGPQVPPSDKVYEYILFRGSDIKDLQVKSSPPVRAEQMDNDPAIIQSRYVYGPSSSSASASTGGGTRTDLSSQGESSASAFPRTACPTALSSSYHNQTHFDSWASSSSSSTQHTNGSSLSMPMYWQGYYGSLNNLSHTQPQSMPSQSPSTMSDPLMLQNKLQYPELQVPLSTGVAKPVPPLIPTSGSAPSNLSPTLTPQFSTSPTDKSSLSIKASLPSHASSITGNLLTAQDISGVPASTFSNAMSAQSSNTSVQSLPYSASSASGSTSGSLLTKPFTLLTPDQLAQPGPLVPSTSQKLYPEQKIEGLITMASKPLSPVSSSPLQEPLLPLPLSPQQSQHSLTQFTEEFDFMAMNEKFKKDEVWGYLGKAKQGSKTEGIEENSTDQCVNNDEDNGQTTKSIVKPVYVKDEFFDTLSCNSLSHGAKNERPKFSERMKLDIETFGDFQQRPRLSRGGRGSGRGRHYRGSHNWGRGYGYGGRGRSGYTPL</sequence>
<dbReference type="RefSeq" id="XP_010275154.1">
    <property type="nucleotide sequence ID" value="XM_010276852.2"/>
</dbReference>
<evidence type="ECO:0000256" key="4">
    <source>
        <dbReference type="ARBA" id="ARBA00022491"/>
    </source>
</evidence>
<feature type="short sequence motif" description="TFG box" evidence="8">
    <location>
        <begin position="481"/>
        <end position="501"/>
    </location>
</feature>
<evidence type="ECO:0000259" key="12">
    <source>
        <dbReference type="PROSITE" id="PS51536"/>
    </source>
</evidence>
<evidence type="ECO:0000256" key="1">
    <source>
        <dbReference type="ARBA" id="ARBA00004201"/>
    </source>
</evidence>
<dbReference type="SMART" id="SM01271">
    <property type="entry name" value="LSM14"/>
    <property type="match status" value="1"/>
</dbReference>
<evidence type="ECO:0000313" key="15">
    <source>
        <dbReference type="RefSeq" id="XP_010275154.1"/>
    </source>
</evidence>
<feature type="domain" description="Sm" evidence="13">
    <location>
        <begin position="3"/>
        <end position="86"/>
    </location>
</feature>
<dbReference type="OrthoDB" id="21539at2759"/>
<dbReference type="Gene3D" id="2.30.30.100">
    <property type="match status" value="1"/>
</dbReference>
<evidence type="ECO:0000256" key="7">
    <source>
        <dbReference type="PROSITE-ProRule" id="PRU00846"/>
    </source>
</evidence>
<keyword evidence="4" id="KW-0678">Repressor</keyword>
<dbReference type="InterPro" id="IPR025761">
    <property type="entry name" value="FFD_box"/>
</dbReference>
<evidence type="ECO:0000256" key="8">
    <source>
        <dbReference type="PROSITE-ProRule" id="PRU00869"/>
    </source>
</evidence>
<evidence type="ECO:0000313" key="16">
    <source>
        <dbReference type="RefSeq" id="XP_010275155.1"/>
    </source>
</evidence>
<dbReference type="KEGG" id="nnu:104610299"/>
<feature type="compositionally biased region" description="Gly residues" evidence="9">
    <location>
        <begin position="527"/>
        <end position="536"/>
    </location>
</feature>
<keyword evidence="5" id="KW-0507">mRNA processing</keyword>
<gene>
    <name evidence="15 16" type="primary">LOC104610299</name>
</gene>
<dbReference type="SUPFAM" id="SSF50182">
    <property type="entry name" value="Sm-like ribonucleoproteins"/>
    <property type="match status" value="1"/>
</dbReference>
<dbReference type="InterPro" id="IPR010920">
    <property type="entry name" value="LSM_dom_sf"/>
</dbReference>
<feature type="region of interest" description="Disordered" evidence="9">
    <location>
        <begin position="110"/>
        <end position="138"/>
    </location>
</feature>
<evidence type="ECO:0000256" key="2">
    <source>
        <dbReference type="ARBA" id="ARBA00010415"/>
    </source>
</evidence>
<dbReference type="GO" id="GO:0006397">
    <property type="term" value="P:mRNA processing"/>
    <property type="evidence" value="ECO:0007669"/>
    <property type="project" value="UniProtKB-KW"/>
</dbReference>
<dbReference type="InterPro" id="IPR025768">
    <property type="entry name" value="TFG_box"/>
</dbReference>
<comment type="subcellular location">
    <subcellularLocation>
        <location evidence="1">Cytoplasm</location>
        <location evidence="1">P-body</location>
    </subcellularLocation>
</comment>
<dbReference type="PANTHER" id="PTHR13586:SF23">
    <property type="entry name" value="DECAPPING 5-LIKE PROTEIN-RELATED"/>
    <property type="match status" value="1"/>
</dbReference>
<evidence type="ECO:0000259" key="13">
    <source>
        <dbReference type="PROSITE" id="PS52002"/>
    </source>
</evidence>
<feature type="domain" description="FFD box profile" evidence="11">
    <location>
        <begin position="459"/>
        <end position="474"/>
    </location>
</feature>
<proteinExistence type="inferred from homology"/>
<evidence type="ECO:0000259" key="10">
    <source>
        <dbReference type="PROSITE" id="PS51512"/>
    </source>
</evidence>
<dbReference type="eggNOG" id="KOG1073">
    <property type="taxonomic scope" value="Eukaryota"/>
</dbReference>
<feature type="domain" description="TFG box profile" evidence="12">
    <location>
        <begin position="481"/>
        <end position="501"/>
    </location>
</feature>
<evidence type="ECO:0000256" key="9">
    <source>
        <dbReference type="SAM" id="MobiDB-lite"/>
    </source>
</evidence>
<feature type="region of interest" description="Disordered" evidence="9">
    <location>
        <begin position="501"/>
        <end position="542"/>
    </location>
</feature>
<feature type="short sequence motif" description="FFD box" evidence="7">
    <location>
        <begin position="459"/>
        <end position="474"/>
    </location>
</feature>
<dbReference type="InterPro" id="IPR019050">
    <property type="entry name" value="FDF_dom"/>
</dbReference>
<keyword evidence="3" id="KW-0963">Cytoplasm</keyword>
<protein>
    <submittedName>
        <fullName evidence="15 16">Protein decapping 5-like</fullName>
    </submittedName>
</protein>
<dbReference type="GeneID" id="104610299"/>
<dbReference type="GO" id="GO:0033962">
    <property type="term" value="P:P-body assembly"/>
    <property type="evidence" value="ECO:0000318"/>
    <property type="project" value="GO_Central"/>
</dbReference>
<keyword evidence="14" id="KW-1185">Reference proteome</keyword>
<feature type="region of interest" description="Disordered" evidence="9">
    <location>
        <begin position="232"/>
        <end position="268"/>
    </location>
</feature>
<comment type="similarity">
    <text evidence="2">Belongs to the LSM14 family.</text>
</comment>
<dbReference type="Pfam" id="PF09532">
    <property type="entry name" value="FDF"/>
    <property type="match status" value="1"/>
</dbReference>
<comment type="function">
    <text evidence="6">As a component of the decapping complex, involved in the degradation of mRNAs. Promotes P-body formation. Translational repressor.</text>
</comment>
<feature type="compositionally biased region" description="Polar residues" evidence="9">
    <location>
        <begin position="239"/>
        <end position="268"/>
    </location>
</feature>
<reference evidence="15 16" key="1">
    <citation type="submission" date="2025-04" db="UniProtKB">
        <authorList>
            <consortium name="RefSeq"/>
        </authorList>
    </citation>
    <scope>IDENTIFICATION</scope>
</reference>
<evidence type="ECO:0000313" key="14">
    <source>
        <dbReference type="Proteomes" id="UP000189703"/>
    </source>
</evidence>
<dbReference type="OMA" id="WQDTPAL"/>
<dbReference type="SMART" id="SM01199">
    <property type="entry name" value="FDF"/>
    <property type="match status" value="1"/>
</dbReference>
<dbReference type="FunFam" id="2.30.30.100:FF:000033">
    <property type="entry name" value="Trailer hitch, isoform C"/>
    <property type="match status" value="1"/>
</dbReference>
<evidence type="ECO:0000256" key="3">
    <source>
        <dbReference type="ARBA" id="ARBA00022490"/>
    </source>
</evidence>
<evidence type="ECO:0000259" key="11">
    <source>
        <dbReference type="PROSITE" id="PS51513"/>
    </source>
</evidence>
<dbReference type="GO" id="GO:0034063">
    <property type="term" value="P:stress granule assembly"/>
    <property type="evidence" value="ECO:0000318"/>
    <property type="project" value="GO_Central"/>
</dbReference>